<dbReference type="InterPro" id="IPR000623">
    <property type="entry name" value="Shikimate_kinase/TSH1"/>
</dbReference>
<dbReference type="GO" id="GO:0005737">
    <property type="term" value="C:cytoplasm"/>
    <property type="evidence" value="ECO:0007669"/>
    <property type="project" value="TreeGrafter"/>
</dbReference>
<dbReference type="PANTHER" id="PTHR43515">
    <property type="entry name" value="THREONINE SYNTHASE-LIKE 1"/>
    <property type="match status" value="1"/>
</dbReference>
<dbReference type="InterPro" id="IPR027417">
    <property type="entry name" value="P-loop_NTPase"/>
</dbReference>
<evidence type="ECO:0000256" key="4">
    <source>
        <dbReference type="PIRSR" id="PIRSR604450-51"/>
    </source>
</evidence>
<dbReference type="InterPro" id="IPR031322">
    <property type="entry name" value="Shikimate/glucono_kinase"/>
</dbReference>
<dbReference type="Pfam" id="PF14821">
    <property type="entry name" value="Thr_synth_N"/>
    <property type="match status" value="1"/>
</dbReference>
<proteinExistence type="inferred from homology"/>
<dbReference type="SUPFAM" id="SSF52540">
    <property type="entry name" value="P-loop containing nucleoside triphosphate hydrolases"/>
    <property type="match status" value="1"/>
</dbReference>
<gene>
    <name evidence="7" type="ORF">CGI_10009616</name>
</gene>
<dbReference type="InterPro" id="IPR029144">
    <property type="entry name" value="Thr_synth_N"/>
</dbReference>
<evidence type="ECO:0000256" key="3">
    <source>
        <dbReference type="ARBA" id="ARBA00022898"/>
    </source>
</evidence>
<dbReference type="Pfam" id="PF00291">
    <property type="entry name" value="PALP"/>
    <property type="match status" value="1"/>
</dbReference>
<dbReference type="InParanoid" id="K1PRV2"/>
<evidence type="ECO:0000259" key="5">
    <source>
        <dbReference type="Pfam" id="PF00291"/>
    </source>
</evidence>
<dbReference type="InterPro" id="IPR004450">
    <property type="entry name" value="Thr_synthase-like"/>
</dbReference>
<dbReference type="NCBIfam" id="TIGR00260">
    <property type="entry name" value="thrC"/>
    <property type="match status" value="1"/>
</dbReference>
<dbReference type="CDD" id="cd01560">
    <property type="entry name" value="Thr-synth_2"/>
    <property type="match status" value="1"/>
</dbReference>
<dbReference type="Gene3D" id="3.40.50.300">
    <property type="entry name" value="P-loop containing nucleotide triphosphate hydrolases"/>
    <property type="match status" value="1"/>
</dbReference>
<reference evidence="7" key="1">
    <citation type="journal article" date="2012" name="Nature">
        <title>The oyster genome reveals stress adaptation and complexity of shell formation.</title>
        <authorList>
            <person name="Zhang G."/>
            <person name="Fang X."/>
            <person name="Guo X."/>
            <person name="Li L."/>
            <person name="Luo R."/>
            <person name="Xu F."/>
            <person name="Yang P."/>
            <person name="Zhang L."/>
            <person name="Wang X."/>
            <person name="Qi H."/>
            <person name="Xiong Z."/>
            <person name="Que H."/>
            <person name="Xie Y."/>
            <person name="Holland P.W."/>
            <person name="Paps J."/>
            <person name="Zhu Y."/>
            <person name="Wu F."/>
            <person name="Chen Y."/>
            <person name="Wang J."/>
            <person name="Peng C."/>
            <person name="Meng J."/>
            <person name="Yang L."/>
            <person name="Liu J."/>
            <person name="Wen B."/>
            <person name="Zhang N."/>
            <person name="Huang Z."/>
            <person name="Zhu Q."/>
            <person name="Feng Y."/>
            <person name="Mount A."/>
            <person name="Hedgecock D."/>
            <person name="Xu Z."/>
            <person name="Liu Y."/>
            <person name="Domazet-Loso T."/>
            <person name="Du Y."/>
            <person name="Sun X."/>
            <person name="Zhang S."/>
            <person name="Liu B."/>
            <person name="Cheng P."/>
            <person name="Jiang X."/>
            <person name="Li J."/>
            <person name="Fan D."/>
            <person name="Wang W."/>
            <person name="Fu W."/>
            <person name="Wang T."/>
            <person name="Wang B."/>
            <person name="Zhang J."/>
            <person name="Peng Z."/>
            <person name="Li Y."/>
            <person name="Li N."/>
            <person name="Wang J."/>
            <person name="Chen M."/>
            <person name="He Y."/>
            <person name="Tan F."/>
            <person name="Song X."/>
            <person name="Zheng Q."/>
            <person name="Huang R."/>
            <person name="Yang H."/>
            <person name="Du X."/>
            <person name="Chen L."/>
            <person name="Yang M."/>
            <person name="Gaffney P.M."/>
            <person name="Wang S."/>
            <person name="Luo L."/>
            <person name="She Z."/>
            <person name="Ming Y."/>
            <person name="Huang W."/>
            <person name="Zhang S."/>
            <person name="Huang B."/>
            <person name="Zhang Y."/>
            <person name="Qu T."/>
            <person name="Ni P."/>
            <person name="Miao G."/>
            <person name="Wang J."/>
            <person name="Wang Q."/>
            <person name="Steinberg C.E."/>
            <person name="Wang H."/>
            <person name="Li N."/>
            <person name="Qian L."/>
            <person name="Zhang G."/>
            <person name="Li Y."/>
            <person name="Yang H."/>
            <person name="Liu X."/>
            <person name="Wang J."/>
            <person name="Yin Y."/>
            <person name="Wang J."/>
        </authorList>
    </citation>
    <scope>NUCLEOTIDE SEQUENCE [LARGE SCALE GENOMIC DNA]</scope>
    <source>
        <strain evidence="7">05x7-T-G4-1.051#20</strain>
    </source>
</reference>
<dbReference type="PANTHER" id="PTHR43515:SF1">
    <property type="entry name" value="THREONINE SYNTHASE-LIKE 1"/>
    <property type="match status" value="1"/>
</dbReference>
<sequence length="898" mass="100123">METEEKKQRVRAQNWTAEEEIALIENVKERSLTLFGPIKGSGMKGKIKDIREKEWSCKEKLDGVKRPKTGGGPPLPPLTLGEETFLRLSDGEPNIHGLEGGVDTDAPVQCQSSSTAEMSCLSEQSTSEGYPLSSMGYPWGSVGYLVGILGVILGFLEISLGFYGVSRIMILYYWGILGVPWDILVVLTGVSGKVSLEFLGYPWDSLGFLESNIILMGSPGSGKSTVARILAKKLNKPSIDIDNDILEPMWGVKISEKLKEKGSKHFIEEEGKALMTVKAENSIISLTGSNPLHDEAMRYIASTGYVIFLDYPAKGILQRLHKMKIDRIVGQEIGTPLTDILEHRQMTYEQAYDIRILCEENESPESVSEKVIEALAVLEEDQGYVSTRQDKDSVSVQERTSLGEILLQGLAPDGGLYVPALQIPCLSKGEWSRLVNMSYRDRALRIMERLINPCDLHPSKLRLFLERAYNNETFSHEKIFPVRHLKDNHFLLELFHGPTASFKDAALQLMPQMFVDALRHNEFKTDSSRYIILVATSGDTGSAVLDGFRRHAEGSGVGVIVLFPEHGISEVQRLQMTAMSGGNVQVLGIDGDFDLCQGMVKRAFQDQDLASWLSNNGNFRLSAANSITWGRLLPQIVFQVSGYLDLVEQKVISLGDEVDVCIPTGNFGNILGAFYAQAMGIPFRRLVCASNANNTLTEFINSGVYDIRSRQIQKTQSPAIDILKASNLERFIYHKSDRDSQLVRKCFKELEENQCFEVSGQLLEDIQKSLVGKWCSEAECVNTIKNCFETTGYLLDPHTAIAKFVADLVNDVDVPMIINATAHYSKFAPQVLRALGHKKDIKDKSMSELFDMASKITDSPSMHSRLKEYIKSSDVNEKVLKPNYEDVERAIKIFSHKI</sequence>
<accession>K1PRV2</accession>
<feature type="domain" description="Tryptophan synthase beta chain-like PALP" evidence="5">
    <location>
        <begin position="492"/>
        <end position="802"/>
    </location>
</feature>
<feature type="modified residue" description="N6-(pyridoxal phosphate)lysine" evidence="4">
    <location>
        <position position="503"/>
    </location>
</feature>
<protein>
    <submittedName>
        <fullName evidence="7">Threonine synthase-like 1</fullName>
    </submittedName>
</protein>
<dbReference type="InterPro" id="IPR001926">
    <property type="entry name" value="TrpB-like_PALP"/>
</dbReference>
<dbReference type="InterPro" id="IPR036052">
    <property type="entry name" value="TrpB-like_PALP_sf"/>
</dbReference>
<feature type="domain" description="Threonine synthase N-terminal" evidence="6">
    <location>
        <begin position="384"/>
        <end position="469"/>
    </location>
</feature>
<dbReference type="AlphaFoldDB" id="K1PRV2"/>
<evidence type="ECO:0000256" key="1">
    <source>
        <dbReference type="ARBA" id="ARBA00001933"/>
    </source>
</evidence>
<comment type="cofactor">
    <cofactor evidence="1 4">
        <name>pyridoxal 5'-phosphate</name>
        <dbReference type="ChEBI" id="CHEBI:597326"/>
    </cofactor>
</comment>
<comment type="similarity">
    <text evidence="2">Belongs to the threonine synthase family.</text>
</comment>
<dbReference type="Pfam" id="PF01202">
    <property type="entry name" value="SKI"/>
    <property type="match status" value="1"/>
</dbReference>
<dbReference type="HOGENOM" id="CLU_015170_3_2_1"/>
<keyword evidence="3 4" id="KW-0663">Pyridoxal phosphate</keyword>
<evidence type="ECO:0000313" key="7">
    <source>
        <dbReference type="EMBL" id="EKC19145.1"/>
    </source>
</evidence>
<dbReference type="PRINTS" id="PR01100">
    <property type="entry name" value="SHIKIMTKNASE"/>
</dbReference>
<evidence type="ECO:0000256" key="2">
    <source>
        <dbReference type="ARBA" id="ARBA00005517"/>
    </source>
</evidence>
<dbReference type="EMBL" id="JH816300">
    <property type="protein sequence ID" value="EKC19145.1"/>
    <property type="molecule type" value="Genomic_DNA"/>
</dbReference>
<name>K1PRV2_MAGGI</name>
<dbReference type="InterPro" id="IPR037158">
    <property type="entry name" value="Thr_synth_N_sf"/>
</dbReference>
<dbReference type="Gene3D" id="3.40.50.1100">
    <property type="match status" value="2"/>
</dbReference>
<dbReference type="CDD" id="cd00464">
    <property type="entry name" value="SK"/>
    <property type="match status" value="1"/>
</dbReference>
<organism evidence="7">
    <name type="scientific">Magallana gigas</name>
    <name type="common">Pacific oyster</name>
    <name type="synonym">Crassostrea gigas</name>
    <dbReference type="NCBI Taxonomy" id="29159"/>
    <lineage>
        <taxon>Eukaryota</taxon>
        <taxon>Metazoa</taxon>
        <taxon>Spiralia</taxon>
        <taxon>Lophotrochozoa</taxon>
        <taxon>Mollusca</taxon>
        <taxon>Bivalvia</taxon>
        <taxon>Autobranchia</taxon>
        <taxon>Pteriomorphia</taxon>
        <taxon>Ostreida</taxon>
        <taxon>Ostreoidea</taxon>
        <taxon>Ostreidae</taxon>
        <taxon>Magallana</taxon>
    </lineage>
</organism>
<dbReference type="SUPFAM" id="SSF53686">
    <property type="entry name" value="Tryptophan synthase beta subunit-like PLP-dependent enzymes"/>
    <property type="match status" value="1"/>
</dbReference>
<evidence type="ECO:0000259" key="6">
    <source>
        <dbReference type="Pfam" id="PF14821"/>
    </source>
</evidence>
<dbReference type="Gene3D" id="3.90.1380.10">
    <property type="entry name" value="Threonine synthase, N-terminal domain"/>
    <property type="match status" value="1"/>
</dbReference>
<dbReference type="HAMAP" id="MF_00109">
    <property type="entry name" value="Shikimate_kinase"/>
    <property type="match status" value="1"/>
</dbReference>